<comment type="subcellular location">
    <subcellularLocation>
        <location evidence="2">Chromosome</location>
        <location evidence="2">Telomere</location>
    </subcellularLocation>
    <subcellularLocation>
        <location evidence="1">Nucleus</location>
    </subcellularLocation>
</comment>
<dbReference type="GO" id="GO:0016233">
    <property type="term" value="P:telomere capping"/>
    <property type="evidence" value="ECO:0007669"/>
    <property type="project" value="TreeGrafter"/>
</dbReference>
<evidence type="ECO:0000256" key="6">
    <source>
        <dbReference type="ARBA" id="ARBA00022895"/>
    </source>
</evidence>
<keyword evidence="5" id="KW-0158">Chromosome</keyword>
<feature type="compositionally biased region" description="Acidic residues" evidence="9">
    <location>
        <begin position="722"/>
        <end position="735"/>
    </location>
</feature>
<evidence type="ECO:0000256" key="5">
    <source>
        <dbReference type="ARBA" id="ARBA00022454"/>
    </source>
</evidence>
<evidence type="ECO:0000313" key="11">
    <source>
        <dbReference type="EMBL" id="OAF57716.1"/>
    </source>
</evidence>
<dbReference type="Proteomes" id="UP000077154">
    <property type="component" value="Unassembled WGS sequence"/>
</dbReference>
<proteinExistence type="inferred from homology"/>
<dbReference type="Gene3D" id="2.40.50.140">
    <property type="entry name" value="Nucleic acid-binding proteins"/>
    <property type="match status" value="2"/>
</dbReference>
<evidence type="ECO:0000256" key="4">
    <source>
        <dbReference type="ARBA" id="ARBA00015253"/>
    </source>
</evidence>
<keyword evidence="8" id="KW-0539">Nucleus</keyword>
<evidence type="ECO:0000256" key="3">
    <source>
        <dbReference type="ARBA" id="ARBA00008442"/>
    </source>
</evidence>
<gene>
    <name evidence="11" type="ORF">VC83_05639</name>
</gene>
<dbReference type="InterPro" id="IPR012340">
    <property type="entry name" value="NA-bd_OB-fold"/>
</dbReference>
<evidence type="ECO:0000256" key="7">
    <source>
        <dbReference type="ARBA" id="ARBA00023125"/>
    </source>
</evidence>
<dbReference type="EMBL" id="KV441399">
    <property type="protein sequence ID" value="OAF57716.1"/>
    <property type="molecule type" value="Genomic_DNA"/>
</dbReference>
<dbReference type="eggNOG" id="KOG4757">
    <property type="taxonomic scope" value="Eukaryota"/>
</dbReference>
<dbReference type="InterPro" id="IPR011564">
    <property type="entry name" value="Telomer_end-bd_POT1/Cdc13"/>
</dbReference>
<feature type="region of interest" description="Disordered" evidence="9">
    <location>
        <begin position="362"/>
        <end position="425"/>
    </location>
</feature>
<dbReference type="FunFam" id="2.40.50.140:FF:000303">
    <property type="entry name" value="Protection of telomeres protein 1"/>
    <property type="match status" value="1"/>
</dbReference>
<evidence type="ECO:0000256" key="1">
    <source>
        <dbReference type="ARBA" id="ARBA00004123"/>
    </source>
</evidence>
<dbReference type="Pfam" id="PF02765">
    <property type="entry name" value="POT1"/>
    <property type="match status" value="1"/>
</dbReference>
<dbReference type="VEuPathDB" id="FungiDB:GMDG_01682"/>
<dbReference type="AlphaFoldDB" id="A0A177A6C4"/>
<keyword evidence="7" id="KW-0238">DNA-binding</keyword>
<keyword evidence="6" id="KW-0779">Telomere</keyword>
<feature type="compositionally biased region" description="Basic and acidic residues" evidence="9">
    <location>
        <begin position="666"/>
        <end position="678"/>
    </location>
</feature>
<evidence type="ECO:0000256" key="2">
    <source>
        <dbReference type="ARBA" id="ARBA00004574"/>
    </source>
</evidence>
<feature type="compositionally biased region" description="Basic and acidic residues" evidence="9">
    <location>
        <begin position="399"/>
        <end position="411"/>
    </location>
</feature>
<dbReference type="SMART" id="SM00976">
    <property type="entry name" value="Telo_bind"/>
    <property type="match status" value="1"/>
</dbReference>
<dbReference type="GO" id="GO:0098505">
    <property type="term" value="F:G-rich strand telomeric DNA binding"/>
    <property type="evidence" value="ECO:0007669"/>
    <property type="project" value="TreeGrafter"/>
</dbReference>
<dbReference type="GeneID" id="36288704"/>
<dbReference type="OrthoDB" id="2186770at2759"/>
<comment type="similarity">
    <text evidence="3">Belongs to the telombin family.</text>
</comment>
<feature type="domain" description="Telomeric single stranded DNA binding POT1/Cdc13" evidence="10">
    <location>
        <begin position="25"/>
        <end position="164"/>
    </location>
</feature>
<dbReference type="InterPro" id="IPR032042">
    <property type="entry name" value="POT1PC"/>
</dbReference>
<evidence type="ECO:0000256" key="9">
    <source>
        <dbReference type="SAM" id="MobiDB-lite"/>
    </source>
</evidence>
<feature type="compositionally biased region" description="Basic and acidic residues" evidence="9">
    <location>
        <begin position="736"/>
        <end position="745"/>
    </location>
</feature>
<dbReference type="GO" id="GO:0010521">
    <property type="term" value="F:telomerase inhibitor activity"/>
    <property type="evidence" value="ECO:0007669"/>
    <property type="project" value="TreeGrafter"/>
</dbReference>
<dbReference type="Pfam" id="PF16686">
    <property type="entry name" value="POT1PC"/>
    <property type="match status" value="1"/>
</dbReference>
<evidence type="ECO:0000259" key="10">
    <source>
        <dbReference type="SMART" id="SM00976"/>
    </source>
</evidence>
<reference evidence="11" key="1">
    <citation type="submission" date="2016-03" db="EMBL/GenBank/DDBJ databases">
        <title>Updated assembly of Pseudogymnoascus destructans, the fungus causing white-nose syndrome of bats.</title>
        <authorList>
            <person name="Palmer J.M."/>
            <person name="Drees K.P."/>
            <person name="Foster J.T."/>
            <person name="Lindner D.L."/>
        </authorList>
    </citation>
    <scope>NUCLEOTIDE SEQUENCE [LARGE SCALE GENOMIC DNA]</scope>
    <source>
        <strain evidence="11">20631-21</strain>
    </source>
</reference>
<evidence type="ECO:0000256" key="8">
    <source>
        <dbReference type="ARBA" id="ARBA00023242"/>
    </source>
</evidence>
<feature type="region of interest" description="Disordered" evidence="9">
    <location>
        <begin position="719"/>
        <end position="745"/>
    </location>
</feature>
<sequence length="761" mass="86351">MTDSMTTEPSPTMALPKDFKSIREISDMDAILVAKQKPFVNVVGLIRDYQPPRQTGGADWKMTLTIVDQSIEESYDVDIMKLNVFLPRPDMPVIAGVAQPILIRNCRVQIHSGAISLITNYRTEIHVFPVQIPTDPALPQPTSKRGKVNIEEVRYVAWLQTNIQRGAFPDSREFQERVVQATNLKVKSCELKDARPGMFGDIVGEVIHMFDVSDRTTVYVTDYTSNKNFYNHVMPGVHPILEGRDGDDFGYSNPKMINKSKTNEWKGPYGKMSIQLTAFDEHSERFRDHVKVGNWVKLLNVHFEFPKTGGHLEAKLRTDRRAHAGKLQVEVLAPPENKEDMDYMWKNALRRKRHYQETVKKQKREFEQEIEEVTGKRKRDDDDEPVKMNGKLRRKEKRKAMQEKLQQKSKIESGQGKPVADTPAEDKTALNTAVRCHKQTSPAIPLALILNNRRSVPGSIDGGNQTYAPFVNANYRANLRVTDFFPHKLEDFSVGRKPNEFDCLSDFDPTSDEEDDINTVGKDIDDFVLRDNDHLQWSWRFALQVEDASPSESGTKERVWVLIDNESGQFLLTENAANLRTTPDVLAAVRERLFVLWGDLEESKAAYLNSAEGKILLPRSLESPNLSRDVSPPPKIPQKRISRPGEQPPDSDEETPAVEPPPQKAPVERDPNSLESIKKATPKQAAARLSAKLREIGDQAQNKPFCGCIREYGIKVKVDEPALGEENEDDEDDNDQSQRTEKPAVATKWERKFGLHGTIII</sequence>
<accession>A0A177A6C4</accession>
<dbReference type="GO" id="GO:0000783">
    <property type="term" value="C:nuclear telomere cap complex"/>
    <property type="evidence" value="ECO:0007669"/>
    <property type="project" value="TreeGrafter"/>
</dbReference>
<organism evidence="11">
    <name type="scientific">Pseudogymnoascus destructans</name>
    <dbReference type="NCBI Taxonomy" id="655981"/>
    <lineage>
        <taxon>Eukaryota</taxon>
        <taxon>Fungi</taxon>
        <taxon>Dikarya</taxon>
        <taxon>Ascomycota</taxon>
        <taxon>Pezizomycotina</taxon>
        <taxon>Leotiomycetes</taxon>
        <taxon>Thelebolales</taxon>
        <taxon>Thelebolaceae</taxon>
        <taxon>Pseudogymnoascus</taxon>
    </lineage>
</organism>
<feature type="compositionally biased region" description="Basic and acidic residues" evidence="9">
    <location>
        <begin position="362"/>
        <end position="380"/>
    </location>
</feature>
<feature type="region of interest" description="Disordered" evidence="9">
    <location>
        <begin position="623"/>
        <end position="686"/>
    </location>
</feature>
<dbReference type="PANTHER" id="PTHR14513:SF0">
    <property type="entry name" value="PROTECTION OF TELOMERES PROTEIN 1"/>
    <property type="match status" value="1"/>
</dbReference>
<dbReference type="GO" id="GO:0032210">
    <property type="term" value="P:regulation of telomere maintenance via telomerase"/>
    <property type="evidence" value="ECO:0007669"/>
    <property type="project" value="TreeGrafter"/>
</dbReference>
<dbReference type="PANTHER" id="PTHR14513">
    <property type="entry name" value="PROTECTION OF TELOMERES 1"/>
    <property type="match status" value="1"/>
</dbReference>
<dbReference type="InterPro" id="IPR028389">
    <property type="entry name" value="POT1"/>
</dbReference>
<dbReference type="RefSeq" id="XP_024323003.1">
    <property type="nucleotide sequence ID" value="XM_024469257.1"/>
</dbReference>
<name>A0A177A6C4_9PEZI</name>
<protein>
    <recommendedName>
        <fullName evidence="4">Protection of telomeres protein 1</fullName>
    </recommendedName>
</protein>
<dbReference type="SUPFAM" id="SSF50249">
    <property type="entry name" value="Nucleic acid-binding proteins"/>
    <property type="match status" value="2"/>
</dbReference>